<name>Q0SAA8_RHOJR</name>
<dbReference type="PANTHER" id="PTHR42749">
    <property type="entry name" value="CELL SHAPE-DETERMINING PROTEIN MREB"/>
    <property type="match status" value="1"/>
</dbReference>
<dbReference type="InterPro" id="IPR055583">
    <property type="entry name" value="DUF7159"/>
</dbReference>
<sequence>MTSRGVLRIPPRGPAFPQLSASMPRTGTRCASRGYGKKRLTCRPVCFMRETRDRTVIVGVMTSVLGVSVGASAVRFACHDAVTLETPIFQSRSVTATLERPEELAAESIGTVLAERDEADEVQAIGVAYQDEAQAGAVQAAMSRLQIGNFQLVPEVTAALQMLEMSGELADHSTLVFYDLGSSGLTVTVVDRDTGLVLSSARSDQISGDLVDRLICDNQLELHRFAHPADAAAALALAARCRDAKEQLSTNGAVCMPGEGGLLLLSQDSFDSLIVGPVETSARLTREVIRRSGRLPDAAVLIGGGAHIPLVTSVMESWLDLPVIVPAQPELVAAEGAALLARPTSDEFVGAAAPEHRFEPEPELELESELELELELEPEPETQVEEYAPVRKRRGLVLAGSVVAVVAVVGLGLGVGTDLLQGSEQDPQPAATQSNTQAPEARQVIPPQPATTTDVAPHSEAAPSVVDEQPVIPPQTEVRTTYQPQAQSSTQAPAAPEGQSVVPSDTSAPPTAPEPAPLIPGLPQIQLPTIPPPAPLPMPEFPRIPGL</sequence>
<feature type="compositionally biased region" description="Polar residues" evidence="1">
    <location>
        <begin position="420"/>
        <end position="438"/>
    </location>
</feature>
<reference evidence="4" key="1">
    <citation type="journal article" date="2006" name="Proc. Natl. Acad. Sci. U.S.A.">
        <title>The complete genome of Rhodococcus sp. RHA1 provides insights into a catabolic powerhouse.</title>
        <authorList>
            <person name="McLeod M.P."/>
            <person name="Warren R.L."/>
            <person name="Hsiao W.W.L."/>
            <person name="Araki N."/>
            <person name="Myhre M."/>
            <person name="Fernandes C."/>
            <person name="Miyazawa D."/>
            <person name="Wong W."/>
            <person name="Lillquist A.L."/>
            <person name="Wang D."/>
            <person name="Dosanjh M."/>
            <person name="Hara H."/>
            <person name="Petrescu A."/>
            <person name="Morin R.D."/>
            <person name="Yang G."/>
            <person name="Stott J.M."/>
            <person name="Schein J.E."/>
            <person name="Shin H."/>
            <person name="Smailus D."/>
            <person name="Siddiqui A.S."/>
            <person name="Marra M.A."/>
            <person name="Jones S.J.M."/>
            <person name="Holt R."/>
            <person name="Brinkman F.S.L."/>
            <person name="Miyauchi K."/>
            <person name="Fukuda M."/>
            <person name="Davies J.E."/>
            <person name="Mohn W.W."/>
            <person name="Eltis L.D."/>
        </authorList>
    </citation>
    <scope>NUCLEOTIDE SEQUENCE [LARGE SCALE GENOMIC DNA]</scope>
    <source>
        <strain evidence="4">RHA1</strain>
    </source>
</reference>
<feature type="compositionally biased region" description="Pro residues" evidence="1">
    <location>
        <begin position="510"/>
        <end position="520"/>
    </location>
</feature>
<gene>
    <name evidence="3" type="ordered locus">RHA1_ro03728</name>
</gene>
<organism evidence="3 4">
    <name type="scientific">Rhodococcus jostii (strain RHA1)</name>
    <dbReference type="NCBI Taxonomy" id="101510"/>
    <lineage>
        <taxon>Bacteria</taxon>
        <taxon>Bacillati</taxon>
        <taxon>Actinomycetota</taxon>
        <taxon>Actinomycetes</taxon>
        <taxon>Mycobacteriales</taxon>
        <taxon>Nocardiaceae</taxon>
        <taxon>Rhodococcus</taxon>
    </lineage>
</organism>
<dbReference type="InterPro" id="IPR043129">
    <property type="entry name" value="ATPase_NBD"/>
</dbReference>
<dbReference type="KEGG" id="rha:RHA1_ro03728"/>
<dbReference type="GO" id="GO:0140662">
    <property type="term" value="F:ATP-dependent protein folding chaperone"/>
    <property type="evidence" value="ECO:0007669"/>
    <property type="project" value="InterPro"/>
</dbReference>
<proteinExistence type="predicted"/>
<evidence type="ECO:0000259" key="2">
    <source>
        <dbReference type="Pfam" id="PF23717"/>
    </source>
</evidence>
<evidence type="ECO:0000313" key="4">
    <source>
        <dbReference type="Proteomes" id="UP000008710"/>
    </source>
</evidence>
<evidence type="ECO:0000313" key="3">
    <source>
        <dbReference type="EMBL" id="ABG95528.1"/>
    </source>
</evidence>
<dbReference type="Proteomes" id="UP000008710">
    <property type="component" value="Chromosome"/>
</dbReference>
<feature type="domain" description="DUF7159" evidence="2">
    <location>
        <begin position="64"/>
        <end position="214"/>
    </location>
</feature>
<dbReference type="HOGENOM" id="CLU_576017_0_0_11"/>
<dbReference type="Pfam" id="PF23717">
    <property type="entry name" value="DUF7159"/>
    <property type="match status" value="2"/>
</dbReference>
<evidence type="ECO:0000256" key="1">
    <source>
        <dbReference type="SAM" id="MobiDB-lite"/>
    </source>
</evidence>
<protein>
    <submittedName>
        <fullName evidence="3">Probable chaperone protein</fullName>
    </submittedName>
</protein>
<dbReference type="GO" id="GO:0005524">
    <property type="term" value="F:ATP binding"/>
    <property type="evidence" value="ECO:0007669"/>
    <property type="project" value="UniProtKB-KW"/>
</dbReference>
<dbReference type="Gene3D" id="3.90.640.10">
    <property type="entry name" value="Actin, Chain A, domain 4"/>
    <property type="match status" value="1"/>
</dbReference>
<dbReference type="eggNOG" id="COG0443">
    <property type="taxonomic scope" value="Bacteria"/>
</dbReference>
<feature type="domain" description="DUF7159" evidence="2">
    <location>
        <begin position="278"/>
        <end position="340"/>
    </location>
</feature>
<accession>Q0SAA8</accession>
<feature type="region of interest" description="Disordered" evidence="1">
    <location>
        <begin position="420"/>
        <end position="547"/>
    </location>
</feature>
<feature type="region of interest" description="Disordered" evidence="1">
    <location>
        <begin position="1"/>
        <end position="30"/>
    </location>
</feature>
<dbReference type="AlphaFoldDB" id="Q0SAA8"/>
<feature type="compositionally biased region" description="Low complexity" evidence="1">
    <location>
        <begin position="480"/>
        <end position="496"/>
    </location>
</feature>
<dbReference type="EMBL" id="CP000431">
    <property type="protein sequence ID" value="ABG95528.1"/>
    <property type="molecule type" value="Genomic_DNA"/>
</dbReference>
<dbReference type="Gene3D" id="3.30.420.40">
    <property type="match status" value="2"/>
</dbReference>
<feature type="compositionally biased region" description="Pro residues" evidence="1">
    <location>
        <begin position="529"/>
        <end position="547"/>
    </location>
</feature>
<dbReference type="SUPFAM" id="SSF53067">
    <property type="entry name" value="Actin-like ATPase domain"/>
    <property type="match status" value="1"/>
</dbReference>
<dbReference type="PANTHER" id="PTHR42749:SF1">
    <property type="entry name" value="CELL SHAPE-DETERMINING PROTEIN MREB"/>
    <property type="match status" value="1"/>
</dbReference>